<dbReference type="Proteomes" id="UP000190797">
    <property type="component" value="Chromosome"/>
</dbReference>
<dbReference type="KEGG" id="noa:BKM31_00375"/>
<sequence>MACKLEGWDRRPGLESEVGAGGGKSGGRGSRSKLGVRAGGQVMEGAARFAGGQRRQGSVSR</sequence>
<name>A0A1U9ZQE7_9ACTN</name>
<evidence type="ECO:0000313" key="3">
    <source>
        <dbReference type="Proteomes" id="UP000190797"/>
    </source>
</evidence>
<evidence type="ECO:0000313" key="2">
    <source>
        <dbReference type="EMBL" id="AQZ60172.1"/>
    </source>
</evidence>
<feature type="compositionally biased region" description="Gly residues" evidence="1">
    <location>
        <begin position="19"/>
        <end position="29"/>
    </location>
</feature>
<dbReference type="EMBL" id="CP017717">
    <property type="protein sequence ID" value="AQZ60172.1"/>
    <property type="molecule type" value="Genomic_DNA"/>
</dbReference>
<evidence type="ECO:0000256" key="1">
    <source>
        <dbReference type="SAM" id="MobiDB-lite"/>
    </source>
</evidence>
<accession>A0A1U9ZQE7</accession>
<gene>
    <name evidence="2" type="ORF">BKM31_00375</name>
</gene>
<proteinExistence type="predicted"/>
<reference evidence="3" key="1">
    <citation type="journal article" date="2017" name="Med. Chem. Commun.">
        <title>Nonomuraea sp. ATCC 55076 harbours the largest actinomycete chromosome to date and the kistamicin biosynthetic gene cluster.</title>
        <authorList>
            <person name="Nazari B."/>
            <person name="Forneris C.C."/>
            <person name="Gibson M.I."/>
            <person name="Moon K."/>
            <person name="Schramma K.R."/>
            <person name="Seyedsayamdost M.R."/>
        </authorList>
    </citation>
    <scope>NUCLEOTIDE SEQUENCE [LARGE SCALE GENOMIC DNA]</scope>
    <source>
        <strain evidence="3">ATCC 55076</strain>
    </source>
</reference>
<organism evidence="2 3">
    <name type="scientific">[Actinomadura] parvosata subsp. kistnae</name>
    <dbReference type="NCBI Taxonomy" id="1909395"/>
    <lineage>
        <taxon>Bacteria</taxon>
        <taxon>Bacillati</taxon>
        <taxon>Actinomycetota</taxon>
        <taxon>Actinomycetes</taxon>
        <taxon>Streptosporangiales</taxon>
        <taxon>Streptosporangiaceae</taxon>
        <taxon>Nonomuraea</taxon>
    </lineage>
</organism>
<feature type="compositionally biased region" description="Basic and acidic residues" evidence="1">
    <location>
        <begin position="1"/>
        <end position="14"/>
    </location>
</feature>
<dbReference type="AlphaFoldDB" id="A0A1U9ZQE7"/>
<feature type="region of interest" description="Disordered" evidence="1">
    <location>
        <begin position="1"/>
        <end position="40"/>
    </location>
</feature>
<keyword evidence="3" id="KW-1185">Reference proteome</keyword>
<protein>
    <submittedName>
        <fullName evidence="2">Uncharacterized protein</fullName>
    </submittedName>
</protein>